<gene>
    <name evidence="2" type="ORF">FAGAP_6445</name>
</gene>
<reference evidence="2" key="1">
    <citation type="submission" date="2020-01" db="EMBL/GenBank/DDBJ databases">
        <title>Identification and distribution of gene clusters putatively required for synthesis of sphingolipid metabolism inhibitors in phylogenetically diverse species of the filamentous fungus Fusarium.</title>
        <authorList>
            <person name="Kim H.-S."/>
            <person name="Busman M."/>
            <person name="Brown D.W."/>
            <person name="Divon H."/>
            <person name="Uhlig S."/>
            <person name="Proctor R.H."/>
        </authorList>
    </citation>
    <scope>NUCLEOTIDE SEQUENCE</scope>
    <source>
        <strain evidence="2">NRRL 31653</strain>
    </source>
</reference>
<evidence type="ECO:0000313" key="2">
    <source>
        <dbReference type="EMBL" id="KAF4497386.1"/>
    </source>
</evidence>
<feature type="region of interest" description="Disordered" evidence="1">
    <location>
        <begin position="367"/>
        <end position="388"/>
    </location>
</feature>
<proteinExistence type="predicted"/>
<dbReference type="AlphaFoldDB" id="A0A9P5BEY9"/>
<feature type="compositionally biased region" description="Low complexity" evidence="1">
    <location>
        <begin position="151"/>
        <end position="169"/>
    </location>
</feature>
<organism evidence="2 3">
    <name type="scientific">Fusarium agapanthi</name>
    <dbReference type="NCBI Taxonomy" id="1803897"/>
    <lineage>
        <taxon>Eukaryota</taxon>
        <taxon>Fungi</taxon>
        <taxon>Dikarya</taxon>
        <taxon>Ascomycota</taxon>
        <taxon>Pezizomycotina</taxon>
        <taxon>Sordariomycetes</taxon>
        <taxon>Hypocreomycetidae</taxon>
        <taxon>Hypocreales</taxon>
        <taxon>Nectriaceae</taxon>
        <taxon>Fusarium</taxon>
        <taxon>Fusarium fujikuroi species complex</taxon>
    </lineage>
</organism>
<feature type="region of interest" description="Disordered" evidence="1">
    <location>
        <begin position="321"/>
        <end position="340"/>
    </location>
</feature>
<sequence>MQCPWATKTDNSLLVLPCASSLVSSPKEQQLPNLEVEKTQGPLEPAALGDGLYEPVLICFAFFAAQPLPPRPRHSDSHLIPVVRAWPLVTFISSATSASASANASITSLVTWPVLCATATDPARPFLDLPTAAQFLASIPWLSTFTYNPNSREASPSPSASSTPSKRRSVSSMTGLLPLALPAPRLETPSILDEEVIDDMMDCFPEMLARDLERSSSVFMAKNMTAGMPSAPVWFAEDPATRGIMGPSRTISSPYQSGSVRVQNLGSIEERQSMVSFLEHRGQGVDEIESDEESESSSESSDAIEMPSIKLREQSIVTTATSLTSASGNPPSPKDLLSPTRGQEYSWIEIDSDDDDELEPQVREQLATPKETAALSPRPPTPPNNEPTFDITVMMEAPRPRLHRACSCIDESPKQNKHKRQFSVKSMEAPTIPPRKASLTNATDSLDTIPRIVIPSFDSRIGLDSQGYTKQSPSYTQRFRDETDNNTILLKSDFGSIELEIEDEDTFMDHYPPPPPLSRPDTVYIEQTPPPSPLPTVESWLDDSNPPCLPQIPIDDLAKAVPLPPDILETLRVSIACFPETMLLSSSLTTETIRAYSKKVRQPSVDAWSEPATDSSTLHPRKSIWKKVVSHGRDSTSTRRQRLHSYDSNTHSGAAASPVPWASLRHVFPGCSDYICDALYAHIVAYNYVSRVPRNQPIGQRASTSDSKQQGENIPKKAASLLGLGTPQVNPSPSVGRFAKKFSAPLTVIGFGKEETSTATVQDNATRNIESGLLRCISRLVATAKMISEGGAGEERLMDTEPPQEVDMIFYSSDIVSQVTSDCFSLSTNTLISPSNVAPSPWILLAKTVIPDQGIGGLKLSRATNSRDNEAFELPTNHSNIFKVPRTGAGP</sequence>
<evidence type="ECO:0000256" key="1">
    <source>
        <dbReference type="SAM" id="MobiDB-lite"/>
    </source>
</evidence>
<feature type="compositionally biased region" description="Acidic residues" evidence="1">
    <location>
        <begin position="286"/>
        <end position="296"/>
    </location>
</feature>
<feature type="compositionally biased region" description="Basic residues" evidence="1">
    <location>
        <begin position="619"/>
        <end position="630"/>
    </location>
</feature>
<keyword evidence="3" id="KW-1185">Reference proteome</keyword>
<dbReference type="EMBL" id="LUFC02000436">
    <property type="protein sequence ID" value="KAF4497386.1"/>
    <property type="molecule type" value="Genomic_DNA"/>
</dbReference>
<feature type="region of interest" description="Disordered" evidence="1">
    <location>
        <begin position="282"/>
        <end position="309"/>
    </location>
</feature>
<accession>A0A9P5BEY9</accession>
<name>A0A9P5BEY9_9HYPO</name>
<comment type="caution">
    <text evidence="2">The sequence shown here is derived from an EMBL/GenBank/DDBJ whole genome shotgun (WGS) entry which is preliminary data.</text>
</comment>
<evidence type="ECO:0000313" key="3">
    <source>
        <dbReference type="Proteomes" id="UP000737391"/>
    </source>
</evidence>
<feature type="region of interest" description="Disordered" evidence="1">
    <location>
        <begin position="150"/>
        <end position="169"/>
    </location>
</feature>
<feature type="region of interest" description="Disordered" evidence="1">
    <location>
        <begin position="604"/>
        <end position="656"/>
    </location>
</feature>
<protein>
    <submittedName>
        <fullName evidence="2">Uncharacterized protein</fullName>
    </submittedName>
</protein>
<dbReference type="Proteomes" id="UP000737391">
    <property type="component" value="Unassembled WGS sequence"/>
</dbReference>
<dbReference type="OrthoDB" id="3506470at2759"/>